<name>A0A382E497_9ZZZZ</name>
<accession>A0A382E497</accession>
<proteinExistence type="predicted"/>
<dbReference type="PROSITE" id="PS51257">
    <property type="entry name" value="PROKAR_LIPOPROTEIN"/>
    <property type="match status" value="1"/>
</dbReference>
<gene>
    <name evidence="1" type="ORF">METZ01_LOCUS198324</name>
</gene>
<dbReference type="EMBL" id="UINC01042608">
    <property type="protein sequence ID" value="SVB45470.1"/>
    <property type="molecule type" value="Genomic_DNA"/>
</dbReference>
<feature type="non-terminal residue" evidence="1">
    <location>
        <position position="62"/>
    </location>
</feature>
<evidence type="ECO:0000313" key="1">
    <source>
        <dbReference type="EMBL" id="SVB45470.1"/>
    </source>
</evidence>
<sequence length="62" mass="7089">MNPNIKLLLSLVVFFSCEKPVAPEILAMVGSRVVTSFDFAESYSKRLINTQLLDSDFERDRH</sequence>
<dbReference type="AlphaFoldDB" id="A0A382E497"/>
<reference evidence="1" key="1">
    <citation type="submission" date="2018-05" db="EMBL/GenBank/DDBJ databases">
        <authorList>
            <person name="Lanie J.A."/>
            <person name="Ng W.-L."/>
            <person name="Kazmierczak K.M."/>
            <person name="Andrzejewski T.M."/>
            <person name="Davidsen T.M."/>
            <person name="Wayne K.J."/>
            <person name="Tettelin H."/>
            <person name="Glass J.I."/>
            <person name="Rusch D."/>
            <person name="Podicherti R."/>
            <person name="Tsui H.-C.T."/>
            <person name="Winkler M.E."/>
        </authorList>
    </citation>
    <scope>NUCLEOTIDE SEQUENCE</scope>
</reference>
<protein>
    <submittedName>
        <fullName evidence="1">Uncharacterized protein</fullName>
    </submittedName>
</protein>
<organism evidence="1">
    <name type="scientific">marine metagenome</name>
    <dbReference type="NCBI Taxonomy" id="408172"/>
    <lineage>
        <taxon>unclassified sequences</taxon>
        <taxon>metagenomes</taxon>
        <taxon>ecological metagenomes</taxon>
    </lineage>
</organism>